<organism evidence="1">
    <name type="scientific">Anguilla anguilla</name>
    <name type="common">European freshwater eel</name>
    <name type="synonym">Muraena anguilla</name>
    <dbReference type="NCBI Taxonomy" id="7936"/>
    <lineage>
        <taxon>Eukaryota</taxon>
        <taxon>Metazoa</taxon>
        <taxon>Chordata</taxon>
        <taxon>Craniata</taxon>
        <taxon>Vertebrata</taxon>
        <taxon>Euteleostomi</taxon>
        <taxon>Actinopterygii</taxon>
        <taxon>Neopterygii</taxon>
        <taxon>Teleostei</taxon>
        <taxon>Anguilliformes</taxon>
        <taxon>Anguillidae</taxon>
        <taxon>Anguilla</taxon>
    </lineage>
</organism>
<sequence length="15" mass="1729">MSIIRSMTSRCQTSK</sequence>
<name>A0A0E9QIN4_ANGAN</name>
<reference evidence="1" key="2">
    <citation type="journal article" date="2015" name="Fish Shellfish Immunol.">
        <title>Early steps in the European eel (Anguilla anguilla)-Vibrio vulnificus interaction in the gills: Role of the RtxA13 toxin.</title>
        <authorList>
            <person name="Callol A."/>
            <person name="Pajuelo D."/>
            <person name="Ebbesson L."/>
            <person name="Teles M."/>
            <person name="MacKenzie S."/>
            <person name="Amaro C."/>
        </authorList>
    </citation>
    <scope>NUCLEOTIDE SEQUENCE</scope>
</reference>
<evidence type="ECO:0000313" key="1">
    <source>
        <dbReference type="EMBL" id="JAH16352.1"/>
    </source>
</evidence>
<protein>
    <submittedName>
        <fullName evidence="1">Uncharacterized protein</fullName>
    </submittedName>
</protein>
<proteinExistence type="predicted"/>
<accession>A0A0E9QIN4</accession>
<reference evidence="1" key="1">
    <citation type="submission" date="2014-11" db="EMBL/GenBank/DDBJ databases">
        <authorList>
            <person name="Amaro Gonzalez C."/>
        </authorList>
    </citation>
    <scope>NUCLEOTIDE SEQUENCE</scope>
</reference>
<dbReference type="EMBL" id="GBXM01092225">
    <property type="protein sequence ID" value="JAH16352.1"/>
    <property type="molecule type" value="Transcribed_RNA"/>
</dbReference>